<dbReference type="OrthoDB" id="9797543at2"/>
<keyword evidence="5" id="KW-1185">Reference proteome</keyword>
<dbReference type="AlphaFoldDB" id="A0A1U7PLI9"/>
<dbReference type="InterPro" id="IPR001387">
    <property type="entry name" value="Cro/C1-type_HTH"/>
</dbReference>
<dbReference type="PROSITE" id="PS50943">
    <property type="entry name" value="HTH_CROC1"/>
    <property type="match status" value="1"/>
</dbReference>
<dbReference type="InterPro" id="IPR025194">
    <property type="entry name" value="RodZ-like_C"/>
</dbReference>
<protein>
    <submittedName>
        <fullName evidence="4">Protein RodZ, contains Xre-like HTH and DUF4115 domains</fullName>
    </submittedName>
</protein>
<feature type="compositionally biased region" description="Basic and acidic residues" evidence="1">
    <location>
        <begin position="133"/>
        <end position="148"/>
    </location>
</feature>
<sequence length="300" mass="32827">MSELGARLKQARKEKGYSLDDLQELTKIQKRYLSAIEEGDFGIMPGTFYVRAFIKQYAEAVGLDPDEMLELYKAEAPEPGPAQEPAMAAPAMRRSTMTRRSGRAAEVMPKVILALFIVLAVAIVWFLSQMSASKDKPDEVQEPDRTVKVEQPGSSAAAGKDEESEKEGTDKADSAGQEEEEKDPDSDADSDSSAGLAFDRSEGENSYYTLTGADEAKVQVKGSGRSWVTATDSAGTQHLSRNIESGDEETIEVSGVEWLRFRIGYTPGVTLTVNGQELKYEIPESERVTQNIIIQLGSNQ</sequence>
<dbReference type="Pfam" id="PF13464">
    <property type="entry name" value="RodZ_C"/>
    <property type="match status" value="1"/>
</dbReference>
<evidence type="ECO:0000259" key="3">
    <source>
        <dbReference type="PROSITE" id="PS50943"/>
    </source>
</evidence>
<dbReference type="InterPro" id="IPR050400">
    <property type="entry name" value="Bact_Cytoskel_RodZ"/>
</dbReference>
<keyword evidence="2" id="KW-0472">Membrane</keyword>
<dbReference type="Pfam" id="PF13413">
    <property type="entry name" value="HTH_25"/>
    <property type="match status" value="1"/>
</dbReference>
<evidence type="ECO:0000256" key="1">
    <source>
        <dbReference type="SAM" id="MobiDB-lite"/>
    </source>
</evidence>
<feature type="domain" description="HTH cro/C1-type" evidence="3">
    <location>
        <begin position="8"/>
        <end position="39"/>
    </location>
</feature>
<dbReference type="InterPro" id="IPR010982">
    <property type="entry name" value="Lambda_DNA-bd_dom_sf"/>
</dbReference>
<keyword evidence="2" id="KW-0812">Transmembrane</keyword>
<organism evidence="4 5">
    <name type="scientific">Edaphobacillus lindanitolerans</name>
    <dbReference type="NCBI Taxonomy" id="550447"/>
    <lineage>
        <taxon>Bacteria</taxon>
        <taxon>Bacillati</taxon>
        <taxon>Bacillota</taxon>
        <taxon>Bacilli</taxon>
        <taxon>Bacillales</taxon>
        <taxon>Bacillaceae</taxon>
        <taxon>Edaphobacillus</taxon>
    </lineage>
</organism>
<dbReference type="PANTHER" id="PTHR34475">
    <property type="match status" value="1"/>
</dbReference>
<dbReference type="CDD" id="cd00093">
    <property type="entry name" value="HTH_XRE"/>
    <property type="match status" value="1"/>
</dbReference>
<dbReference type="GO" id="GO:0003677">
    <property type="term" value="F:DNA binding"/>
    <property type="evidence" value="ECO:0007669"/>
    <property type="project" value="InterPro"/>
</dbReference>
<gene>
    <name evidence="4" type="ORF">SAMN05428946_0164</name>
</gene>
<accession>A0A1U7PLI9</accession>
<keyword evidence="2" id="KW-1133">Transmembrane helix</keyword>
<feature type="compositionally biased region" description="Acidic residues" evidence="1">
    <location>
        <begin position="176"/>
        <end position="190"/>
    </location>
</feature>
<evidence type="ECO:0000256" key="2">
    <source>
        <dbReference type="SAM" id="Phobius"/>
    </source>
</evidence>
<evidence type="ECO:0000313" key="5">
    <source>
        <dbReference type="Proteomes" id="UP000187550"/>
    </source>
</evidence>
<dbReference type="PANTHER" id="PTHR34475:SF1">
    <property type="entry name" value="CYTOSKELETON PROTEIN RODZ"/>
    <property type="match status" value="1"/>
</dbReference>
<evidence type="ECO:0000313" key="4">
    <source>
        <dbReference type="EMBL" id="SIT67077.1"/>
    </source>
</evidence>
<feature type="transmembrane region" description="Helical" evidence="2">
    <location>
        <begin position="107"/>
        <end position="127"/>
    </location>
</feature>
<dbReference type="SMART" id="SM00530">
    <property type="entry name" value="HTH_XRE"/>
    <property type="match status" value="1"/>
</dbReference>
<dbReference type="STRING" id="550447.SAMN05428946_0164"/>
<dbReference type="RefSeq" id="WP_076756477.1">
    <property type="nucleotide sequence ID" value="NZ_FTPL01000001.1"/>
</dbReference>
<feature type="compositionally biased region" description="Basic and acidic residues" evidence="1">
    <location>
        <begin position="159"/>
        <end position="173"/>
    </location>
</feature>
<feature type="region of interest" description="Disordered" evidence="1">
    <location>
        <begin position="133"/>
        <end position="199"/>
    </location>
</feature>
<dbReference type="EMBL" id="FTPL01000001">
    <property type="protein sequence ID" value="SIT67077.1"/>
    <property type="molecule type" value="Genomic_DNA"/>
</dbReference>
<reference evidence="5" key="1">
    <citation type="submission" date="2017-01" db="EMBL/GenBank/DDBJ databases">
        <authorList>
            <person name="Varghese N."/>
            <person name="Submissions S."/>
        </authorList>
    </citation>
    <scope>NUCLEOTIDE SEQUENCE [LARGE SCALE GENOMIC DNA]</scope>
    <source>
        <strain evidence="5">MNA4</strain>
    </source>
</reference>
<dbReference type="Gene3D" id="1.10.260.40">
    <property type="entry name" value="lambda repressor-like DNA-binding domains"/>
    <property type="match status" value="1"/>
</dbReference>
<dbReference type="Proteomes" id="UP000187550">
    <property type="component" value="Unassembled WGS sequence"/>
</dbReference>
<name>A0A1U7PLI9_9BACI</name>
<dbReference type="SUPFAM" id="SSF47413">
    <property type="entry name" value="lambda repressor-like DNA-binding domains"/>
    <property type="match status" value="1"/>
</dbReference>
<proteinExistence type="predicted"/>